<name>A0A0F9F8C8_9ZZZZ</name>
<dbReference type="AlphaFoldDB" id="A0A0F9F8C8"/>
<accession>A0A0F9F8C8</accession>
<reference evidence="1" key="1">
    <citation type="journal article" date="2015" name="Nature">
        <title>Complex archaea that bridge the gap between prokaryotes and eukaryotes.</title>
        <authorList>
            <person name="Spang A."/>
            <person name="Saw J.H."/>
            <person name="Jorgensen S.L."/>
            <person name="Zaremba-Niedzwiedzka K."/>
            <person name="Martijn J."/>
            <person name="Lind A.E."/>
            <person name="van Eijk R."/>
            <person name="Schleper C."/>
            <person name="Guy L."/>
            <person name="Ettema T.J."/>
        </authorList>
    </citation>
    <scope>NUCLEOTIDE SEQUENCE</scope>
</reference>
<feature type="non-terminal residue" evidence="1">
    <location>
        <position position="1"/>
    </location>
</feature>
<dbReference type="EMBL" id="LAZR01033702">
    <property type="protein sequence ID" value="KKL47337.1"/>
    <property type="molecule type" value="Genomic_DNA"/>
</dbReference>
<proteinExistence type="predicted"/>
<organism evidence="1">
    <name type="scientific">marine sediment metagenome</name>
    <dbReference type="NCBI Taxonomy" id="412755"/>
    <lineage>
        <taxon>unclassified sequences</taxon>
        <taxon>metagenomes</taxon>
        <taxon>ecological metagenomes</taxon>
    </lineage>
</organism>
<gene>
    <name evidence="1" type="ORF">LCGC14_2336550</name>
</gene>
<comment type="caution">
    <text evidence="1">The sequence shown here is derived from an EMBL/GenBank/DDBJ whole genome shotgun (WGS) entry which is preliminary data.</text>
</comment>
<feature type="non-terminal residue" evidence="1">
    <location>
        <position position="560"/>
    </location>
</feature>
<evidence type="ECO:0000313" key="1">
    <source>
        <dbReference type="EMBL" id="KKL47337.1"/>
    </source>
</evidence>
<protein>
    <submittedName>
        <fullName evidence="1">Uncharacterized protein</fullName>
    </submittedName>
</protein>
<sequence length="560" mass="63965">GLLDRGNASGMSAYNLTSALYVMWLGFKPTTAIRNLSQHGLIIAEVDHIQDFGNGIRLRVTTEGRVALAESLVVRSRRGAFIESIDSSMASRWTDNVRETALFLFRKADEQNVKDAFLSGYAEAKRLYPDADRNLWVRRGDEVAADTQYLYTKMNSLALSQSGPGKVGAMLTTWAINWLELMNKFVRGKQSRVYTDLVETSEGRFTLKEKNWLTSRKSLIVYMTIVGLAYALKEQDWNRLKAFEYTGFTSIRTFANLVGGEFPALQLPGAVADLITGVALGDERKVTTAWNELKRSFSILNQLERVASGEKDWLSLLFYLEGKNFQVRQLKEDWEDNWKPYDDLTDQTVRAKKFPTLSLNTAQRKWRKENPKIEAQMFVTNRLGTLSSDEARQEVLRLIEKHDIDTEVINGYDKVFGVDTTEELDKFQKRIGSLEKFTIGEEAEYFTVSSFLTELNKIVKTQGRAKVERDRQGFSVFLLGEQDSWQPYEDYDPKTGARLLYRQLNPDVEASLYLAGKIGAFENPESAKILLQIMDKYNIPPQAVRAFNENPDKYDELFTQ</sequence>